<dbReference type="InParanoid" id="A0A6I9QK69"/>
<dbReference type="PANTHER" id="PTHR21654:SF107">
    <property type="entry name" value="TRIHELIX TRANSCRIPTION FACTOR PTL-LIKE"/>
    <property type="match status" value="1"/>
</dbReference>
<keyword evidence="4" id="KW-0238">DNA-binding</keyword>
<evidence type="ECO:0000256" key="6">
    <source>
        <dbReference type="ARBA" id="ARBA00023242"/>
    </source>
</evidence>
<evidence type="ECO:0000256" key="7">
    <source>
        <dbReference type="SAM" id="MobiDB-lite"/>
    </source>
</evidence>
<proteinExistence type="predicted"/>
<dbReference type="GO" id="GO:0005634">
    <property type="term" value="C:nucleus"/>
    <property type="evidence" value="ECO:0007669"/>
    <property type="project" value="UniProtKB-SubCell"/>
</dbReference>
<evidence type="ECO:0000256" key="5">
    <source>
        <dbReference type="ARBA" id="ARBA00023163"/>
    </source>
</evidence>
<dbReference type="KEGG" id="egu:105035871"/>
<dbReference type="OrthoDB" id="1919525at2759"/>
<dbReference type="FunFam" id="1.10.10.60:FF:000061">
    <property type="entry name" value="Trihelix transcription factor GT-2"/>
    <property type="match status" value="1"/>
</dbReference>
<dbReference type="AlphaFoldDB" id="A0A6I9QK69"/>
<evidence type="ECO:0000259" key="8">
    <source>
        <dbReference type="PROSITE" id="PS50090"/>
    </source>
</evidence>
<gene>
    <name evidence="10" type="primary">LOC105035871</name>
</gene>
<feature type="region of interest" description="Disordered" evidence="7">
    <location>
        <begin position="486"/>
        <end position="505"/>
    </location>
</feature>
<dbReference type="GO" id="GO:0003677">
    <property type="term" value="F:DNA binding"/>
    <property type="evidence" value="ECO:0007669"/>
    <property type="project" value="UniProtKB-KW"/>
</dbReference>
<evidence type="ECO:0000256" key="2">
    <source>
        <dbReference type="ARBA" id="ARBA00022737"/>
    </source>
</evidence>
<dbReference type="GO" id="GO:0006355">
    <property type="term" value="P:regulation of DNA-templated transcription"/>
    <property type="evidence" value="ECO:0007669"/>
    <property type="project" value="UniProtKB-ARBA"/>
</dbReference>
<protein>
    <submittedName>
        <fullName evidence="10">Trihelix transcription factor PTL</fullName>
    </submittedName>
</protein>
<dbReference type="GeneID" id="105035871"/>
<reference evidence="10" key="1">
    <citation type="submission" date="2025-08" db="UniProtKB">
        <authorList>
            <consortium name="RefSeq"/>
        </authorList>
    </citation>
    <scope>IDENTIFICATION</scope>
</reference>
<dbReference type="InterPro" id="IPR001005">
    <property type="entry name" value="SANT/Myb"/>
</dbReference>
<evidence type="ECO:0000256" key="3">
    <source>
        <dbReference type="ARBA" id="ARBA00023015"/>
    </source>
</evidence>
<evidence type="ECO:0000313" key="9">
    <source>
        <dbReference type="Proteomes" id="UP000504607"/>
    </source>
</evidence>
<comment type="subcellular location">
    <subcellularLocation>
        <location evidence="1">Nucleus</location>
    </subcellularLocation>
</comment>
<dbReference type="CDD" id="cd12203">
    <property type="entry name" value="GT1"/>
    <property type="match status" value="1"/>
</dbReference>
<organism evidence="9 10">
    <name type="scientific">Elaeis guineensis var. tenera</name>
    <name type="common">Oil palm</name>
    <dbReference type="NCBI Taxonomy" id="51953"/>
    <lineage>
        <taxon>Eukaryota</taxon>
        <taxon>Viridiplantae</taxon>
        <taxon>Streptophyta</taxon>
        <taxon>Embryophyta</taxon>
        <taxon>Tracheophyta</taxon>
        <taxon>Spermatophyta</taxon>
        <taxon>Magnoliopsida</taxon>
        <taxon>Liliopsida</taxon>
        <taxon>Arecaceae</taxon>
        <taxon>Arecoideae</taxon>
        <taxon>Cocoseae</taxon>
        <taxon>Elaeidinae</taxon>
        <taxon>Elaeis</taxon>
    </lineage>
</organism>
<evidence type="ECO:0000256" key="4">
    <source>
        <dbReference type="ARBA" id="ARBA00023125"/>
    </source>
</evidence>
<keyword evidence="3" id="KW-0805">Transcription regulation</keyword>
<keyword evidence="9" id="KW-1185">Reference proteome</keyword>
<dbReference type="Pfam" id="PF13837">
    <property type="entry name" value="Myb_DNA-bind_4"/>
    <property type="match status" value="2"/>
</dbReference>
<dbReference type="Gene3D" id="1.10.10.60">
    <property type="entry name" value="Homeodomain-like"/>
    <property type="match status" value="2"/>
</dbReference>
<evidence type="ECO:0000313" key="10">
    <source>
        <dbReference type="RefSeq" id="XP_010909888.1"/>
    </source>
</evidence>
<dbReference type="PANTHER" id="PTHR21654">
    <property type="entry name" value="FI21293P1"/>
    <property type="match status" value="1"/>
</dbReference>
<feature type="compositionally biased region" description="Polar residues" evidence="7">
    <location>
        <begin position="491"/>
        <end position="502"/>
    </location>
</feature>
<keyword evidence="2" id="KW-0677">Repeat</keyword>
<sequence>MMETGEQYSLPDLHQLMAGKPPFPAVSHGLADPFTAHHQSLVAGPQHYGMVLIGGEGEETMSAAPHLPPPLPPPPGFFGELRDVGAGGETQRRWPRQETLTLLEVRARLDSRFREAAHKASLWDEVSRIMAEEHGYQRSGRKCREKLENLYKYYKKTKEGKAGRQNGKHYRFFRQLEALYGGNNNAITNKPLFHATNSSATAANKELLQAHRLYELESLVLSNSSDIGSVSTEEDGEEDQNTIPALQSNELDMEKDTRTLKRSRNSWQSKIKEFVDIQVRRFMEVQEAWLEKMLNTLEHMEQERISREEAWRKQEAARLDHERRLWASERAWIEARDNAIMEALEKISRREMKPQFREFTSIDILDDDVNQNGMESNITHGNLSSRRWLDSEIICLKARIESKLQEEGHAKGDLWEEISAAMACLGYDPSAKRCKDKLEEINDYFMKNKECNKKLRENKWTCPYHRHLDSLDGQRSNCYEDVPQAAETVDPQPSNGTSSSNGDLGGHHDSCFRLLISEKEFVGEQ</sequence>
<accession>A0A6I9QK69</accession>
<keyword evidence="6" id="KW-0539">Nucleus</keyword>
<keyword evidence="5" id="KW-0804">Transcription</keyword>
<feature type="domain" description="Myb-like" evidence="8">
    <location>
        <begin position="93"/>
        <end position="151"/>
    </location>
</feature>
<name>A0A6I9QK69_ELAGV</name>
<evidence type="ECO:0000256" key="1">
    <source>
        <dbReference type="ARBA" id="ARBA00004123"/>
    </source>
</evidence>
<dbReference type="RefSeq" id="XP_010909888.1">
    <property type="nucleotide sequence ID" value="XM_010911586.3"/>
</dbReference>
<dbReference type="Proteomes" id="UP000504607">
    <property type="component" value="Unplaced"/>
</dbReference>
<dbReference type="PROSITE" id="PS50090">
    <property type="entry name" value="MYB_LIKE"/>
    <property type="match status" value="1"/>
</dbReference>
<dbReference type="InterPro" id="IPR044822">
    <property type="entry name" value="Myb_DNA-bind_4"/>
</dbReference>